<gene>
    <name evidence="2" type="ORF">LPTSP3_g04950</name>
</gene>
<name>A0ABM7UG46_9LEPT</name>
<evidence type="ECO:0008006" key="4">
    <source>
        <dbReference type="Google" id="ProtNLM"/>
    </source>
</evidence>
<dbReference type="PROSITE" id="PS51257">
    <property type="entry name" value="PROKAR_LIPOPROTEIN"/>
    <property type="match status" value="1"/>
</dbReference>
<feature type="compositionally biased region" description="Basic and acidic residues" evidence="1">
    <location>
        <begin position="155"/>
        <end position="171"/>
    </location>
</feature>
<feature type="compositionally biased region" description="Basic residues" evidence="1">
    <location>
        <begin position="407"/>
        <end position="418"/>
    </location>
</feature>
<organism evidence="2 3">
    <name type="scientific">Leptospira kobayashii</name>
    <dbReference type="NCBI Taxonomy" id="1917830"/>
    <lineage>
        <taxon>Bacteria</taxon>
        <taxon>Pseudomonadati</taxon>
        <taxon>Spirochaetota</taxon>
        <taxon>Spirochaetia</taxon>
        <taxon>Leptospirales</taxon>
        <taxon>Leptospiraceae</taxon>
        <taxon>Leptospira</taxon>
    </lineage>
</organism>
<evidence type="ECO:0000313" key="2">
    <source>
        <dbReference type="EMBL" id="BDA77565.1"/>
    </source>
</evidence>
<feature type="region of interest" description="Disordered" evidence="1">
    <location>
        <begin position="363"/>
        <end position="418"/>
    </location>
</feature>
<feature type="compositionally biased region" description="Basic and acidic residues" evidence="1">
    <location>
        <begin position="364"/>
        <end position="376"/>
    </location>
</feature>
<keyword evidence="3" id="KW-1185">Reference proteome</keyword>
<dbReference type="EMBL" id="AP025028">
    <property type="protein sequence ID" value="BDA77565.1"/>
    <property type="molecule type" value="Genomic_DNA"/>
</dbReference>
<accession>A0ABM7UG46</accession>
<sequence>MRYAKILPLFVLLWLLGCKTIVYKVPSEQINLNLVKMITAAEVAKETEAESDSEDTKKVQLSPDPYVNVEYSENNKPFIRLELYFKDSGLNIIEEIKNGTILEHKIVVKNHKGETISAQPVNFQAYEVTETKIEKVRNKVVIGETQEKFKLSDLGRESKSYKESEPRRYSDDSPIPQALELDPKKVPSAGEFISIFLEITYVNPFLEGVCDEINSDCEKDKVIMFRHIAERNKLELESLRGSYEEGDFRKFKSLTAEEVESEKKIIKDKIFALNNSLNSSLPQESTNIKNNRSFPGSGFAPTVFKETKTTVNGSVETEKVGTINAFVDQTHNYDGNKYFYREWNLVSFPRFFKIQSIIKNGKSVGEEVKDKEEKKILPTLPKENSELEKTKDANSEHPESIFDKPNHPKHKKKTIYTP</sequence>
<reference evidence="2 3" key="1">
    <citation type="submission" date="2021-08" db="EMBL/GenBank/DDBJ databases">
        <title>Complete genome sequence of Leptospira kobayashii strain E30.</title>
        <authorList>
            <person name="Nakao R."/>
            <person name="Nakamura S."/>
            <person name="Masuzawa T."/>
            <person name="Koizumi N."/>
        </authorList>
    </citation>
    <scope>NUCLEOTIDE SEQUENCE [LARGE SCALE GENOMIC DNA]</scope>
    <source>
        <strain evidence="2 3">E30</strain>
    </source>
</reference>
<dbReference type="Proteomes" id="UP000245263">
    <property type="component" value="Chromosome 1"/>
</dbReference>
<feature type="region of interest" description="Disordered" evidence="1">
    <location>
        <begin position="155"/>
        <end position="175"/>
    </location>
</feature>
<protein>
    <recommendedName>
        <fullName evidence="4">Lipoprotein</fullName>
    </recommendedName>
</protein>
<evidence type="ECO:0000313" key="3">
    <source>
        <dbReference type="Proteomes" id="UP000245263"/>
    </source>
</evidence>
<evidence type="ECO:0000256" key="1">
    <source>
        <dbReference type="SAM" id="MobiDB-lite"/>
    </source>
</evidence>
<dbReference type="RefSeq" id="WP_135354873.1">
    <property type="nucleotide sequence ID" value="NZ_AP025028.1"/>
</dbReference>
<proteinExistence type="predicted"/>
<feature type="compositionally biased region" description="Basic and acidic residues" evidence="1">
    <location>
        <begin position="383"/>
        <end position="406"/>
    </location>
</feature>